<feature type="chain" id="PRO_5022764968" evidence="1">
    <location>
        <begin position="25"/>
        <end position="122"/>
    </location>
</feature>
<dbReference type="GO" id="GO:0046872">
    <property type="term" value="F:metal ion binding"/>
    <property type="evidence" value="ECO:0007669"/>
    <property type="project" value="InterPro"/>
</dbReference>
<dbReference type="RefSeq" id="WP_146566076.1">
    <property type="nucleotide sequence ID" value="NZ_SIHJ01000002.1"/>
</dbReference>
<dbReference type="PROSITE" id="PS50846">
    <property type="entry name" value="HMA_2"/>
    <property type="match status" value="1"/>
</dbReference>
<feature type="domain" description="HMA" evidence="2">
    <location>
        <begin position="47"/>
        <end position="115"/>
    </location>
</feature>
<evidence type="ECO:0000313" key="3">
    <source>
        <dbReference type="EMBL" id="TWT33443.1"/>
    </source>
</evidence>
<dbReference type="SUPFAM" id="SSF55008">
    <property type="entry name" value="HMA, heavy metal-associated domain"/>
    <property type="match status" value="1"/>
</dbReference>
<reference evidence="3 4" key="1">
    <citation type="submission" date="2019-02" db="EMBL/GenBank/DDBJ databases">
        <title>Deep-cultivation of Planctomycetes and their phenomic and genomic characterization uncovers novel biology.</title>
        <authorList>
            <person name="Wiegand S."/>
            <person name="Jogler M."/>
            <person name="Boedeker C."/>
            <person name="Pinto D."/>
            <person name="Vollmers J."/>
            <person name="Rivas-Marin E."/>
            <person name="Kohn T."/>
            <person name="Peeters S.H."/>
            <person name="Heuer A."/>
            <person name="Rast P."/>
            <person name="Oberbeckmann S."/>
            <person name="Bunk B."/>
            <person name="Jeske O."/>
            <person name="Meyerdierks A."/>
            <person name="Storesund J.E."/>
            <person name="Kallscheuer N."/>
            <person name="Luecker S."/>
            <person name="Lage O.M."/>
            <person name="Pohl T."/>
            <person name="Merkel B.J."/>
            <person name="Hornburger P."/>
            <person name="Mueller R.-W."/>
            <person name="Bruemmer F."/>
            <person name="Labrenz M."/>
            <person name="Spormann A.M."/>
            <person name="Op Den Camp H."/>
            <person name="Overmann J."/>
            <person name="Amann R."/>
            <person name="Jetten M.S.M."/>
            <person name="Mascher T."/>
            <person name="Medema M.H."/>
            <person name="Devos D.P."/>
            <person name="Kaster A.-K."/>
            <person name="Ovreas L."/>
            <person name="Rohde M."/>
            <person name="Galperin M.Y."/>
            <person name="Jogler C."/>
        </authorList>
    </citation>
    <scope>NUCLEOTIDE SEQUENCE [LARGE SCALE GENOMIC DNA]</scope>
    <source>
        <strain evidence="3 4">KOR34</strain>
    </source>
</reference>
<name>A0A5C5V666_9BACT</name>
<keyword evidence="4" id="KW-1185">Reference proteome</keyword>
<dbReference type="OrthoDB" id="291224at2"/>
<dbReference type="PROSITE" id="PS51257">
    <property type="entry name" value="PROKAR_LIPOPROTEIN"/>
    <property type="match status" value="1"/>
</dbReference>
<sequence length="122" mass="13010" precursor="true">MMRTTAAALMLSLLVGCSESPTGAVDKTQVISSSTLQDVDFNTEGLPTVAFTVPSMHCEVMCTPKVRETLAKQPGVKDVRVDLESKTAEVAVEKEGLFDPSKAIEALEMADFTDVTLKADAT</sequence>
<accession>A0A5C5V666</accession>
<dbReference type="Gene3D" id="3.30.70.100">
    <property type="match status" value="1"/>
</dbReference>
<feature type="signal peptide" evidence="1">
    <location>
        <begin position="1"/>
        <end position="24"/>
    </location>
</feature>
<protein>
    <submittedName>
        <fullName evidence="3">Heavy-metal-associated domain protein</fullName>
    </submittedName>
</protein>
<comment type="caution">
    <text evidence="3">The sequence shown here is derived from an EMBL/GenBank/DDBJ whole genome shotgun (WGS) entry which is preliminary data.</text>
</comment>
<dbReference type="AlphaFoldDB" id="A0A5C5V666"/>
<gene>
    <name evidence="3" type="ORF">KOR34_32750</name>
</gene>
<keyword evidence="1" id="KW-0732">Signal</keyword>
<organism evidence="3 4">
    <name type="scientific">Posidoniimonas corsicana</name>
    <dbReference type="NCBI Taxonomy" id="1938618"/>
    <lineage>
        <taxon>Bacteria</taxon>
        <taxon>Pseudomonadati</taxon>
        <taxon>Planctomycetota</taxon>
        <taxon>Planctomycetia</taxon>
        <taxon>Pirellulales</taxon>
        <taxon>Lacipirellulaceae</taxon>
        <taxon>Posidoniimonas</taxon>
    </lineage>
</organism>
<evidence type="ECO:0000256" key="1">
    <source>
        <dbReference type="SAM" id="SignalP"/>
    </source>
</evidence>
<dbReference type="InterPro" id="IPR006121">
    <property type="entry name" value="HMA_dom"/>
</dbReference>
<dbReference type="Pfam" id="PF00403">
    <property type="entry name" value="HMA"/>
    <property type="match status" value="1"/>
</dbReference>
<dbReference type="Proteomes" id="UP000316714">
    <property type="component" value="Unassembled WGS sequence"/>
</dbReference>
<evidence type="ECO:0000313" key="4">
    <source>
        <dbReference type="Proteomes" id="UP000316714"/>
    </source>
</evidence>
<dbReference type="EMBL" id="SIHJ01000002">
    <property type="protein sequence ID" value="TWT33443.1"/>
    <property type="molecule type" value="Genomic_DNA"/>
</dbReference>
<dbReference type="CDD" id="cd00371">
    <property type="entry name" value="HMA"/>
    <property type="match status" value="1"/>
</dbReference>
<dbReference type="InterPro" id="IPR036163">
    <property type="entry name" value="HMA_dom_sf"/>
</dbReference>
<proteinExistence type="predicted"/>
<evidence type="ECO:0000259" key="2">
    <source>
        <dbReference type="PROSITE" id="PS50846"/>
    </source>
</evidence>